<evidence type="ECO:0000259" key="6">
    <source>
        <dbReference type="PROSITE" id="PS50850"/>
    </source>
</evidence>
<proteinExistence type="predicted"/>
<keyword evidence="4 5" id="KW-0472">Membrane</keyword>
<feature type="transmembrane region" description="Helical" evidence="5">
    <location>
        <begin position="409"/>
        <end position="427"/>
    </location>
</feature>
<feature type="transmembrane region" description="Helical" evidence="5">
    <location>
        <begin position="87"/>
        <end position="110"/>
    </location>
</feature>
<dbReference type="Proteomes" id="UP001160625">
    <property type="component" value="Unassembled WGS sequence"/>
</dbReference>
<evidence type="ECO:0000256" key="4">
    <source>
        <dbReference type="ARBA" id="ARBA00023136"/>
    </source>
</evidence>
<accession>A0ABT6N3C8</accession>
<dbReference type="RefSeq" id="WP_281044529.1">
    <property type="nucleotide sequence ID" value="NZ_JARYGZ010000001.1"/>
</dbReference>
<dbReference type="InterPro" id="IPR011701">
    <property type="entry name" value="MFS"/>
</dbReference>
<organism evidence="7 8">
    <name type="scientific">Sphingomonas oryzagri</name>
    <dbReference type="NCBI Taxonomy" id="3042314"/>
    <lineage>
        <taxon>Bacteria</taxon>
        <taxon>Pseudomonadati</taxon>
        <taxon>Pseudomonadota</taxon>
        <taxon>Alphaproteobacteria</taxon>
        <taxon>Sphingomonadales</taxon>
        <taxon>Sphingomonadaceae</taxon>
        <taxon>Sphingomonas</taxon>
    </lineage>
</organism>
<dbReference type="SUPFAM" id="SSF103473">
    <property type="entry name" value="MFS general substrate transporter"/>
    <property type="match status" value="1"/>
</dbReference>
<sequence>MLEDPRSIIAREPMHSRQVLAIAIATALNALDGFDVLSISFASPGIAAQWGIDRAALGVVLSMELIGMAIGAFLLGALADRMGRRPTILACLAIMASGMGVASLATGVVMLSSLRLFTGLGIGGMLAATNAIVAECSNARRRNLSVAIMAGGYPMGAIVGGSIASALLAATGRWQTIFEFGAIASAVFIPLVLWFVPETIAFLCLRQPVSALDRINRTMVRQGRRPLAELPPLAEPPSRPNLTELFRPGIAAVTVALTIAYFAHIMTFYFLMKWIPKVVVDMGFPPASAGGVLVWANVGGATGSIVISLLTQRFGVRQLIIGAMVGGGVAVASFGQDLATLGQLSLAAAIAGFFTNGATAGLYAVFAQSFPTRLRAGGTGLVIGIGRGGAALGPIVAGLLFAAGWPLHWVAPLMACGTLAAAITLALRPAPEPQTA</sequence>
<evidence type="ECO:0000256" key="3">
    <source>
        <dbReference type="ARBA" id="ARBA00022989"/>
    </source>
</evidence>
<evidence type="ECO:0000256" key="1">
    <source>
        <dbReference type="ARBA" id="ARBA00004141"/>
    </source>
</evidence>
<dbReference type="PANTHER" id="PTHR23508:SF10">
    <property type="entry name" value="CARBOXYLIC ACID TRANSPORTER PROTEIN HOMOLOG"/>
    <property type="match status" value="1"/>
</dbReference>
<gene>
    <name evidence="7" type="ORF">QGN17_11010</name>
</gene>
<keyword evidence="8" id="KW-1185">Reference proteome</keyword>
<name>A0ABT6N3C8_9SPHN</name>
<feature type="transmembrane region" description="Helical" evidence="5">
    <location>
        <begin position="116"/>
        <end position="134"/>
    </location>
</feature>
<feature type="transmembrane region" description="Helical" evidence="5">
    <location>
        <begin position="55"/>
        <end position="75"/>
    </location>
</feature>
<dbReference type="Pfam" id="PF07690">
    <property type="entry name" value="MFS_1"/>
    <property type="match status" value="1"/>
</dbReference>
<feature type="transmembrane region" description="Helical" evidence="5">
    <location>
        <begin position="146"/>
        <end position="170"/>
    </location>
</feature>
<evidence type="ECO:0000256" key="2">
    <source>
        <dbReference type="ARBA" id="ARBA00022692"/>
    </source>
</evidence>
<feature type="domain" description="Major facilitator superfamily (MFS) profile" evidence="6">
    <location>
        <begin position="21"/>
        <end position="434"/>
    </location>
</feature>
<feature type="transmembrane region" description="Helical" evidence="5">
    <location>
        <begin position="176"/>
        <end position="196"/>
    </location>
</feature>
<dbReference type="InterPro" id="IPR020846">
    <property type="entry name" value="MFS_dom"/>
</dbReference>
<feature type="transmembrane region" description="Helical" evidence="5">
    <location>
        <begin position="378"/>
        <end position="403"/>
    </location>
</feature>
<dbReference type="PANTHER" id="PTHR23508">
    <property type="entry name" value="CARBOXYLIC ACID TRANSPORTER PROTEIN HOMOLOG"/>
    <property type="match status" value="1"/>
</dbReference>
<comment type="caution">
    <text evidence="7">The sequence shown here is derived from an EMBL/GenBank/DDBJ whole genome shotgun (WGS) entry which is preliminary data.</text>
</comment>
<comment type="subcellular location">
    <subcellularLocation>
        <location evidence="1">Membrane</location>
        <topology evidence="1">Multi-pass membrane protein</topology>
    </subcellularLocation>
</comment>
<dbReference type="PROSITE" id="PS00217">
    <property type="entry name" value="SUGAR_TRANSPORT_2"/>
    <property type="match status" value="1"/>
</dbReference>
<keyword evidence="2 5" id="KW-0812">Transmembrane</keyword>
<dbReference type="PROSITE" id="PS00216">
    <property type="entry name" value="SUGAR_TRANSPORT_1"/>
    <property type="match status" value="1"/>
</dbReference>
<feature type="transmembrane region" description="Helical" evidence="5">
    <location>
        <begin position="249"/>
        <end position="272"/>
    </location>
</feature>
<feature type="transmembrane region" description="Helical" evidence="5">
    <location>
        <begin position="20"/>
        <end position="43"/>
    </location>
</feature>
<evidence type="ECO:0000313" key="7">
    <source>
        <dbReference type="EMBL" id="MDH7639259.1"/>
    </source>
</evidence>
<reference evidence="7" key="1">
    <citation type="submission" date="2023-04" db="EMBL/GenBank/DDBJ databases">
        <title>Sphingomonas sp. MAHUQ-71 isolated from rice field.</title>
        <authorList>
            <person name="Huq M.A."/>
        </authorList>
    </citation>
    <scope>NUCLEOTIDE SEQUENCE</scope>
    <source>
        <strain evidence="7">MAHUQ-71</strain>
    </source>
</reference>
<dbReference type="InterPro" id="IPR005829">
    <property type="entry name" value="Sugar_transporter_CS"/>
</dbReference>
<dbReference type="Gene3D" id="1.20.1250.20">
    <property type="entry name" value="MFS general substrate transporter like domains"/>
    <property type="match status" value="1"/>
</dbReference>
<keyword evidence="3 5" id="KW-1133">Transmembrane helix</keyword>
<evidence type="ECO:0000256" key="5">
    <source>
        <dbReference type="SAM" id="Phobius"/>
    </source>
</evidence>
<dbReference type="PROSITE" id="PS50850">
    <property type="entry name" value="MFS"/>
    <property type="match status" value="1"/>
</dbReference>
<protein>
    <submittedName>
        <fullName evidence="7">MFS transporter</fullName>
    </submittedName>
</protein>
<dbReference type="EMBL" id="JARYGZ010000001">
    <property type="protein sequence ID" value="MDH7639259.1"/>
    <property type="molecule type" value="Genomic_DNA"/>
</dbReference>
<feature type="transmembrane region" description="Helical" evidence="5">
    <location>
        <begin position="318"/>
        <end position="335"/>
    </location>
</feature>
<evidence type="ECO:0000313" key="8">
    <source>
        <dbReference type="Proteomes" id="UP001160625"/>
    </source>
</evidence>
<dbReference type="InterPro" id="IPR036259">
    <property type="entry name" value="MFS_trans_sf"/>
</dbReference>
<feature type="transmembrane region" description="Helical" evidence="5">
    <location>
        <begin position="341"/>
        <end position="366"/>
    </location>
</feature>
<feature type="transmembrane region" description="Helical" evidence="5">
    <location>
        <begin position="292"/>
        <end position="311"/>
    </location>
</feature>